<name>A0A2A6CVF9_PRIPA</name>
<dbReference type="Proteomes" id="UP000005239">
    <property type="component" value="Unassembled WGS sequence"/>
</dbReference>
<organism evidence="1 2">
    <name type="scientific">Pristionchus pacificus</name>
    <name type="common">Parasitic nematode worm</name>
    <dbReference type="NCBI Taxonomy" id="54126"/>
    <lineage>
        <taxon>Eukaryota</taxon>
        <taxon>Metazoa</taxon>
        <taxon>Ecdysozoa</taxon>
        <taxon>Nematoda</taxon>
        <taxon>Chromadorea</taxon>
        <taxon>Rhabditida</taxon>
        <taxon>Rhabditina</taxon>
        <taxon>Diplogasteromorpha</taxon>
        <taxon>Diplogasteroidea</taxon>
        <taxon>Neodiplogasteridae</taxon>
        <taxon>Pristionchus</taxon>
    </lineage>
</organism>
<dbReference type="EnsemblMetazoa" id="PPA36555.1">
    <property type="protein sequence ID" value="PPA36555.1"/>
    <property type="gene ID" value="WBGene00274924"/>
</dbReference>
<reference evidence="1" key="2">
    <citation type="submission" date="2022-06" db="UniProtKB">
        <authorList>
            <consortium name="EnsemblMetazoa"/>
        </authorList>
    </citation>
    <scope>IDENTIFICATION</scope>
    <source>
        <strain evidence="1">PS312</strain>
    </source>
</reference>
<accession>A0A2A6CVF9</accession>
<dbReference type="SUPFAM" id="SSF81321">
    <property type="entry name" value="Family A G protein-coupled receptor-like"/>
    <property type="match status" value="1"/>
</dbReference>
<keyword evidence="2" id="KW-1185">Reference proteome</keyword>
<sequence length="123" mass="14104">MLALGGIFKILSLHRTQMSTATRKMHKRFVRQLGLQASVPFIVCVFPLTSLLLQIIFGFDFEFNWPGYVSLSLLLLHGPLTSTMTICLYEPYKKAVFRVISRRRESHTEVRPISVSSMRATEK</sequence>
<dbReference type="PANTHER" id="PTHR22943">
    <property type="entry name" value="7-TRANSMEMBRANE DOMAIN RECEPTOR C.ELEGANS"/>
    <property type="match status" value="1"/>
</dbReference>
<dbReference type="PANTHER" id="PTHR22943:SF248">
    <property type="entry name" value="SEVEN TM RECEPTOR"/>
    <property type="match status" value="1"/>
</dbReference>
<dbReference type="InterPro" id="IPR019422">
    <property type="entry name" value="7TM_GPCR_serpentine_rcpt_Srh"/>
</dbReference>
<dbReference type="Pfam" id="PF10318">
    <property type="entry name" value="7TM_GPCR_Srh"/>
    <property type="match status" value="1"/>
</dbReference>
<protein>
    <submittedName>
        <fullName evidence="1">G protein-coupled receptor</fullName>
    </submittedName>
</protein>
<evidence type="ECO:0000313" key="1">
    <source>
        <dbReference type="EnsemblMetazoa" id="PPA36555.1"/>
    </source>
</evidence>
<dbReference type="AlphaFoldDB" id="A0A2A6CVF9"/>
<accession>A0A8R1UN94</accession>
<evidence type="ECO:0000313" key="2">
    <source>
        <dbReference type="Proteomes" id="UP000005239"/>
    </source>
</evidence>
<gene>
    <name evidence="1" type="primary">WBGene00274924</name>
</gene>
<reference evidence="2" key="1">
    <citation type="journal article" date="2008" name="Nat. Genet.">
        <title>The Pristionchus pacificus genome provides a unique perspective on nematode lifestyle and parasitism.</title>
        <authorList>
            <person name="Dieterich C."/>
            <person name="Clifton S.W."/>
            <person name="Schuster L.N."/>
            <person name="Chinwalla A."/>
            <person name="Delehaunty K."/>
            <person name="Dinkelacker I."/>
            <person name="Fulton L."/>
            <person name="Fulton R."/>
            <person name="Godfrey J."/>
            <person name="Minx P."/>
            <person name="Mitreva M."/>
            <person name="Roeseler W."/>
            <person name="Tian H."/>
            <person name="Witte H."/>
            <person name="Yang S.P."/>
            <person name="Wilson R.K."/>
            <person name="Sommer R.J."/>
        </authorList>
    </citation>
    <scope>NUCLEOTIDE SEQUENCE [LARGE SCALE GENOMIC DNA]</scope>
    <source>
        <strain evidence="2">PS312</strain>
    </source>
</reference>
<proteinExistence type="predicted"/>